<feature type="region of interest" description="Disordered" evidence="2">
    <location>
        <begin position="129"/>
        <end position="151"/>
    </location>
</feature>
<dbReference type="EMBL" id="MU001880">
    <property type="protein sequence ID" value="KAF2794779.1"/>
    <property type="molecule type" value="Genomic_DNA"/>
</dbReference>
<proteinExistence type="predicted"/>
<sequence length="288" mass="31614">MSKGGENEHVQVNKEAKIPHNLRHPRIPTLIPTQPISTAHRTSWPPPPPLHILTATTTATTMLSRTPTLRALRAATLRPLSKPHPQFTRPFSRLQPRAPTPPLARPSLTLTYRALPIHLQTSIPPTLYAPRAPATTPPQTPASTPPASPTWTRFTTAYSYSSIRTFSTTRPRPSIPAAPASASPDAAATDPNAAQRIEEVIEEIQELYGTARDEFEIATEETEKNSTYAEDDRAAAREELDRLLEYYNGVLGGGDRAVAEEVKRRVGGRIRELEQAVLALEEVASHGD</sequence>
<feature type="compositionally biased region" description="Low complexity" evidence="2">
    <location>
        <begin position="168"/>
        <end position="188"/>
    </location>
</feature>
<keyword evidence="4" id="KW-1185">Reference proteome</keyword>
<evidence type="ECO:0000256" key="2">
    <source>
        <dbReference type="SAM" id="MobiDB-lite"/>
    </source>
</evidence>
<feature type="region of interest" description="Disordered" evidence="2">
    <location>
        <begin position="81"/>
        <end position="102"/>
    </location>
</feature>
<evidence type="ECO:0008006" key="5">
    <source>
        <dbReference type="Google" id="ProtNLM"/>
    </source>
</evidence>
<name>A0A6A6XE45_9PLEO</name>
<feature type="compositionally biased region" description="Pro residues" evidence="2">
    <location>
        <begin position="135"/>
        <end position="148"/>
    </location>
</feature>
<dbReference type="AlphaFoldDB" id="A0A6A6XE45"/>
<accession>A0A6A6XE45</accession>
<evidence type="ECO:0000313" key="4">
    <source>
        <dbReference type="Proteomes" id="UP000799757"/>
    </source>
</evidence>
<dbReference type="Proteomes" id="UP000799757">
    <property type="component" value="Unassembled WGS sequence"/>
</dbReference>
<evidence type="ECO:0000313" key="3">
    <source>
        <dbReference type="EMBL" id="KAF2794779.1"/>
    </source>
</evidence>
<keyword evidence="1" id="KW-0175">Coiled coil</keyword>
<dbReference type="OrthoDB" id="273230at2759"/>
<organism evidence="3 4">
    <name type="scientific">Melanomma pulvis-pyrius CBS 109.77</name>
    <dbReference type="NCBI Taxonomy" id="1314802"/>
    <lineage>
        <taxon>Eukaryota</taxon>
        <taxon>Fungi</taxon>
        <taxon>Dikarya</taxon>
        <taxon>Ascomycota</taxon>
        <taxon>Pezizomycotina</taxon>
        <taxon>Dothideomycetes</taxon>
        <taxon>Pleosporomycetidae</taxon>
        <taxon>Pleosporales</taxon>
        <taxon>Melanommataceae</taxon>
        <taxon>Melanomma</taxon>
    </lineage>
</organism>
<feature type="coiled-coil region" evidence="1">
    <location>
        <begin position="194"/>
        <end position="221"/>
    </location>
</feature>
<feature type="region of interest" description="Disordered" evidence="2">
    <location>
        <begin position="166"/>
        <end position="188"/>
    </location>
</feature>
<gene>
    <name evidence="3" type="ORF">K505DRAFT_416914</name>
</gene>
<protein>
    <recommendedName>
        <fullName evidence="5">BAG domain-containing protein</fullName>
    </recommendedName>
</protein>
<evidence type="ECO:0000256" key="1">
    <source>
        <dbReference type="SAM" id="Coils"/>
    </source>
</evidence>
<reference evidence="3" key="1">
    <citation type="journal article" date="2020" name="Stud. Mycol.">
        <title>101 Dothideomycetes genomes: a test case for predicting lifestyles and emergence of pathogens.</title>
        <authorList>
            <person name="Haridas S."/>
            <person name="Albert R."/>
            <person name="Binder M."/>
            <person name="Bloem J."/>
            <person name="Labutti K."/>
            <person name="Salamov A."/>
            <person name="Andreopoulos B."/>
            <person name="Baker S."/>
            <person name="Barry K."/>
            <person name="Bills G."/>
            <person name="Bluhm B."/>
            <person name="Cannon C."/>
            <person name="Castanera R."/>
            <person name="Culley D."/>
            <person name="Daum C."/>
            <person name="Ezra D."/>
            <person name="Gonzalez J."/>
            <person name="Henrissat B."/>
            <person name="Kuo A."/>
            <person name="Liang C."/>
            <person name="Lipzen A."/>
            <person name="Lutzoni F."/>
            <person name="Magnuson J."/>
            <person name="Mondo S."/>
            <person name="Nolan M."/>
            <person name="Ohm R."/>
            <person name="Pangilinan J."/>
            <person name="Park H.-J."/>
            <person name="Ramirez L."/>
            <person name="Alfaro M."/>
            <person name="Sun H."/>
            <person name="Tritt A."/>
            <person name="Yoshinaga Y."/>
            <person name="Zwiers L.-H."/>
            <person name="Turgeon B."/>
            <person name="Goodwin S."/>
            <person name="Spatafora J."/>
            <person name="Crous P."/>
            <person name="Grigoriev I."/>
        </authorList>
    </citation>
    <scope>NUCLEOTIDE SEQUENCE</scope>
    <source>
        <strain evidence="3">CBS 109.77</strain>
    </source>
</reference>